<dbReference type="SUPFAM" id="SSF102114">
    <property type="entry name" value="Radical SAM enzymes"/>
    <property type="match status" value="1"/>
</dbReference>
<dbReference type="PANTHER" id="PTHR11918">
    <property type="entry name" value="RADICAL SAM PROTEINS"/>
    <property type="match status" value="1"/>
</dbReference>
<keyword evidence="7" id="KW-0411">Iron-sulfur</keyword>
<evidence type="ECO:0000256" key="4">
    <source>
        <dbReference type="ARBA" id="ARBA00022691"/>
    </source>
</evidence>
<dbReference type="RefSeq" id="WP_105074610.1">
    <property type="nucleotide sequence ID" value="NZ_PPGH01000037.1"/>
</dbReference>
<reference evidence="10 11" key="1">
    <citation type="submission" date="2018-01" db="EMBL/GenBank/DDBJ databases">
        <title>The complete genome sequence of Chromatium okenii LaCa, a purple sulfur bacterium with a turbulent life.</title>
        <authorList>
            <person name="Luedin S.M."/>
            <person name="Liechti N."/>
            <person name="Storelli N."/>
            <person name="Danza F."/>
            <person name="Wittwer M."/>
            <person name="Pothier J.F."/>
            <person name="Tonolla M.A."/>
        </authorList>
    </citation>
    <scope>NUCLEOTIDE SEQUENCE [LARGE SCALE GENOMIC DNA]</scope>
    <source>
        <strain evidence="10 11">LaCa</strain>
    </source>
</reference>
<evidence type="ECO:0000313" key="11">
    <source>
        <dbReference type="Proteomes" id="UP000239936"/>
    </source>
</evidence>
<keyword evidence="3 10" id="KW-0808">Transferase</keyword>
<keyword evidence="4" id="KW-0949">S-adenosyl-L-methionine</keyword>
<comment type="cofactor">
    <cofactor evidence="1">
        <name>[4Fe-4S] cluster</name>
        <dbReference type="ChEBI" id="CHEBI:49883"/>
    </cofactor>
</comment>
<name>A0A2S7XPI9_9GAMM</name>
<keyword evidence="5" id="KW-0479">Metal-binding</keyword>
<dbReference type="Proteomes" id="UP000239936">
    <property type="component" value="Unassembled WGS sequence"/>
</dbReference>
<dbReference type="InterPro" id="IPR006638">
    <property type="entry name" value="Elp3/MiaA/NifB-like_rSAM"/>
</dbReference>
<dbReference type="NCBIfam" id="TIGR00089">
    <property type="entry name" value="MiaB/RimO family radical SAM methylthiotransferase"/>
    <property type="match status" value="1"/>
</dbReference>
<evidence type="ECO:0000259" key="9">
    <source>
        <dbReference type="PROSITE" id="PS51918"/>
    </source>
</evidence>
<dbReference type="PROSITE" id="PS51449">
    <property type="entry name" value="MTTASE_N"/>
    <property type="match status" value="1"/>
</dbReference>
<evidence type="ECO:0000259" key="8">
    <source>
        <dbReference type="PROSITE" id="PS51449"/>
    </source>
</evidence>
<dbReference type="SFLD" id="SFLDS00029">
    <property type="entry name" value="Radical_SAM"/>
    <property type="match status" value="1"/>
</dbReference>
<keyword evidence="11" id="KW-1185">Reference proteome</keyword>
<dbReference type="Gene3D" id="3.40.50.12160">
    <property type="entry name" value="Methylthiotransferase, N-terminal domain"/>
    <property type="match status" value="1"/>
</dbReference>
<keyword evidence="2" id="KW-0004">4Fe-4S</keyword>
<dbReference type="InterPro" id="IPR007197">
    <property type="entry name" value="rSAM"/>
</dbReference>
<keyword evidence="6" id="KW-0408">Iron</keyword>
<dbReference type="GO" id="GO:0051539">
    <property type="term" value="F:4 iron, 4 sulfur cluster binding"/>
    <property type="evidence" value="ECO:0007669"/>
    <property type="project" value="UniProtKB-KW"/>
</dbReference>
<sequence length="413" mass="46267">MFKQIKLLTLGCRLNEAELENWADDFYQYGFEIVNENAPADLIVINTCAVTAQAVRKSRQLLRQQQRNNPNAQLIVSGCLATLEATALAQERGVTLLIKNSDKDQLVDLVMSHFFLTKKEIRDDFATPLFARNRQRAFIKAQDGCRYQCTFCITTQARGVERSRPRAEIVNLINRLQKVGIWEVVLTGVQLCGYGSDCGDNLTALVAHLLAVTTIPRLRLGSLEPWDLPIDFWALFANSRLLPHLHLPLQSGSDAVLRRMGRRCKAYEFMKLVEIGRAQVPGLNLTTDIIVGFPGETVADWQQTLQLVESAQFGHVHIFNYSPRTGTIAATLPHQIDAAIKKQRSEELKMLAQKLKQQVLTAQIGQQVTVLIEGADAAPTSVRFGYTPNYLPVRIKPLTAIGEHRLIDVQLTD</sequence>
<organism evidence="10 11">
    <name type="scientific">Chromatium okenii</name>
    <dbReference type="NCBI Taxonomy" id="61644"/>
    <lineage>
        <taxon>Bacteria</taxon>
        <taxon>Pseudomonadati</taxon>
        <taxon>Pseudomonadota</taxon>
        <taxon>Gammaproteobacteria</taxon>
        <taxon>Chromatiales</taxon>
        <taxon>Chromatiaceae</taxon>
        <taxon>Chromatium</taxon>
    </lineage>
</organism>
<comment type="caution">
    <text evidence="10">The sequence shown here is derived from an EMBL/GenBank/DDBJ whole genome shotgun (WGS) entry which is preliminary data.</text>
</comment>
<evidence type="ECO:0000256" key="1">
    <source>
        <dbReference type="ARBA" id="ARBA00001966"/>
    </source>
</evidence>
<feature type="domain" description="MTTase N-terminal" evidence="8">
    <location>
        <begin position="3"/>
        <end position="115"/>
    </location>
</feature>
<evidence type="ECO:0000256" key="2">
    <source>
        <dbReference type="ARBA" id="ARBA00022485"/>
    </source>
</evidence>
<dbReference type="PROSITE" id="PS51918">
    <property type="entry name" value="RADICAL_SAM"/>
    <property type="match status" value="1"/>
</dbReference>
<proteinExistence type="predicted"/>
<dbReference type="InterPro" id="IPR023404">
    <property type="entry name" value="rSAM_horseshoe"/>
</dbReference>
<feature type="domain" description="Radical SAM core" evidence="9">
    <location>
        <begin position="131"/>
        <end position="358"/>
    </location>
</feature>
<dbReference type="InterPro" id="IPR005839">
    <property type="entry name" value="Methylthiotransferase"/>
</dbReference>
<dbReference type="AlphaFoldDB" id="A0A2S7XPI9"/>
<dbReference type="SMART" id="SM00729">
    <property type="entry name" value="Elp3"/>
    <property type="match status" value="1"/>
</dbReference>
<dbReference type="InterPro" id="IPR038135">
    <property type="entry name" value="Methylthiotransferase_N_sf"/>
</dbReference>
<evidence type="ECO:0000256" key="7">
    <source>
        <dbReference type="ARBA" id="ARBA00023014"/>
    </source>
</evidence>
<evidence type="ECO:0000256" key="3">
    <source>
        <dbReference type="ARBA" id="ARBA00022679"/>
    </source>
</evidence>
<evidence type="ECO:0000256" key="5">
    <source>
        <dbReference type="ARBA" id="ARBA00022723"/>
    </source>
</evidence>
<gene>
    <name evidence="10" type="ORF">CXB77_15840</name>
</gene>
<evidence type="ECO:0000313" key="10">
    <source>
        <dbReference type="EMBL" id="PQJ95586.1"/>
    </source>
</evidence>
<accession>A0A2S7XPI9</accession>
<dbReference type="InterPro" id="IPR058240">
    <property type="entry name" value="rSAM_sf"/>
</dbReference>
<dbReference type="EMBL" id="PPGH01000037">
    <property type="protein sequence ID" value="PQJ95586.1"/>
    <property type="molecule type" value="Genomic_DNA"/>
</dbReference>
<dbReference type="Gene3D" id="3.80.30.20">
    <property type="entry name" value="tm_1862 like domain"/>
    <property type="match status" value="1"/>
</dbReference>
<dbReference type="Pfam" id="PF04055">
    <property type="entry name" value="Radical_SAM"/>
    <property type="match status" value="1"/>
</dbReference>
<dbReference type="GO" id="GO:0035598">
    <property type="term" value="F:tRNA (N(6)-L-threonylcarbamoyladenosine(37)-C(2))-methylthiotransferase activity"/>
    <property type="evidence" value="ECO:0007669"/>
    <property type="project" value="TreeGrafter"/>
</dbReference>
<evidence type="ECO:0000256" key="6">
    <source>
        <dbReference type="ARBA" id="ARBA00023004"/>
    </source>
</evidence>
<dbReference type="OrthoDB" id="9805215at2"/>
<dbReference type="PANTHER" id="PTHR11918:SF45">
    <property type="entry name" value="THREONYLCARBAMOYLADENOSINE TRNA METHYLTHIOTRANSFERASE"/>
    <property type="match status" value="1"/>
</dbReference>
<dbReference type="InterPro" id="IPR013848">
    <property type="entry name" value="Methylthiotransferase_N"/>
</dbReference>
<dbReference type="NCBIfam" id="TIGR01579">
    <property type="entry name" value="MiaB-like-C"/>
    <property type="match status" value="1"/>
</dbReference>
<dbReference type="SFLD" id="SFLDG01082">
    <property type="entry name" value="B12-binding_domain_containing"/>
    <property type="match status" value="1"/>
</dbReference>
<dbReference type="GO" id="GO:0046872">
    <property type="term" value="F:metal ion binding"/>
    <property type="evidence" value="ECO:0007669"/>
    <property type="project" value="UniProtKB-KW"/>
</dbReference>
<protein>
    <submittedName>
        <fullName evidence="10">tRNA (N(6)-L-threonylcarbamoyladenosine(37)-C(2))-methylthiotransferase MtaB</fullName>
    </submittedName>
</protein>
<dbReference type="Pfam" id="PF00919">
    <property type="entry name" value="UPF0004"/>
    <property type="match status" value="1"/>
</dbReference>
<dbReference type="InterPro" id="IPR006467">
    <property type="entry name" value="MiaB-like_bact"/>
</dbReference>